<organism evidence="1 2">
    <name type="scientific">Camellia lanceoleosa</name>
    <dbReference type="NCBI Taxonomy" id="1840588"/>
    <lineage>
        <taxon>Eukaryota</taxon>
        <taxon>Viridiplantae</taxon>
        <taxon>Streptophyta</taxon>
        <taxon>Embryophyta</taxon>
        <taxon>Tracheophyta</taxon>
        <taxon>Spermatophyta</taxon>
        <taxon>Magnoliopsida</taxon>
        <taxon>eudicotyledons</taxon>
        <taxon>Gunneridae</taxon>
        <taxon>Pentapetalae</taxon>
        <taxon>asterids</taxon>
        <taxon>Ericales</taxon>
        <taxon>Theaceae</taxon>
        <taxon>Camellia</taxon>
    </lineage>
</organism>
<reference evidence="1 2" key="1">
    <citation type="journal article" date="2022" name="Plant J.">
        <title>Chromosome-level genome of Camellia lanceoleosa provides a valuable resource for understanding genome evolution and self-incompatibility.</title>
        <authorList>
            <person name="Gong W."/>
            <person name="Xiao S."/>
            <person name="Wang L."/>
            <person name="Liao Z."/>
            <person name="Chang Y."/>
            <person name="Mo W."/>
            <person name="Hu G."/>
            <person name="Li W."/>
            <person name="Zhao G."/>
            <person name="Zhu H."/>
            <person name="Hu X."/>
            <person name="Ji K."/>
            <person name="Xiang X."/>
            <person name="Song Q."/>
            <person name="Yuan D."/>
            <person name="Jin S."/>
            <person name="Zhang L."/>
        </authorList>
    </citation>
    <scope>NUCLEOTIDE SEQUENCE [LARGE SCALE GENOMIC DNA]</scope>
    <source>
        <strain evidence="1">SQ_2022a</strain>
    </source>
</reference>
<sequence>MKLRLRSSETKETLKIEVPTPCSIQHLKEVVAQRLPSSSSSATASVHLSLNRKDELLGSSPQDSLQALGITAGDLIFFTLDPNCISSETLIVQSNSSQSQNCQKALTLEPSSQKERNLIPRRKKP</sequence>
<comment type="caution">
    <text evidence="1">The sequence shown here is derived from an EMBL/GenBank/DDBJ whole genome shotgun (WGS) entry which is preliminary data.</text>
</comment>
<gene>
    <name evidence="1" type="ORF">LOK49_LG12G00579</name>
</gene>
<proteinExistence type="predicted"/>
<name>A0ACC0FTZ2_9ERIC</name>
<evidence type="ECO:0000313" key="1">
    <source>
        <dbReference type="EMBL" id="KAI7992009.1"/>
    </source>
</evidence>
<protein>
    <submittedName>
        <fullName evidence="1">F-box protein SKIP22</fullName>
    </submittedName>
</protein>
<dbReference type="EMBL" id="CM045770">
    <property type="protein sequence ID" value="KAI7992009.1"/>
    <property type="molecule type" value="Genomic_DNA"/>
</dbReference>
<dbReference type="Proteomes" id="UP001060215">
    <property type="component" value="Chromosome 13"/>
</dbReference>
<accession>A0ACC0FTZ2</accession>
<keyword evidence="2" id="KW-1185">Reference proteome</keyword>
<evidence type="ECO:0000313" key="2">
    <source>
        <dbReference type="Proteomes" id="UP001060215"/>
    </source>
</evidence>